<accession>A0ABM1BLG4</accession>
<feature type="coiled-coil region" evidence="2">
    <location>
        <begin position="294"/>
        <end position="368"/>
    </location>
</feature>
<proteinExistence type="inferred from homology"/>
<organism evidence="3 4">
    <name type="scientific">Limulus polyphemus</name>
    <name type="common">Atlantic horseshoe crab</name>
    <dbReference type="NCBI Taxonomy" id="6850"/>
    <lineage>
        <taxon>Eukaryota</taxon>
        <taxon>Metazoa</taxon>
        <taxon>Ecdysozoa</taxon>
        <taxon>Arthropoda</taxon>
        <taxon>Chelicerata</taxon>
        <taxon>Merostomata</taxon>
        <taxon>Xiphosura</taxon>
        <taxon>Limulidae</taxon>
        <taxon>Limulus</taxon>
    </lineage>
</organism>
<evidence type="ECO:0000313" key="4">
    <source>
        <dbReference type="RefSeq" id="XP_013784378.2"/>
    </source>
</evidence>
<dbReference type="InterPro" id="IPR004000">
    <property type="entry name" value="Actin"/>
</dbReference>
<reference evidence="4" key="1">
    <citation type="submission" date="2025-08" db="UniProtKB">
        <authorList>
            <consortium name="RefSeq"/>
        </authorList>
    </citation>
    <scope>IDENTIFICATION</scope>
    <source>
        <tissue evidence="4">Muscle</tissue>
    </source>
</reference>
<dbReference type="PANTHER" id="PTHR11937">
    <property type="entry name" value="ACTIN"/>
    <property type="match status" value="1"/>
</dbReference>
<evidence type="ECO:0000256" key="1">
    <source>
        <dbReference type="RuleBase" id="RU000487"/>
    </source>
</evidence>
<comment type="similarity">
    <text evidence="1">Belongs to the actin family.</text>
</comment>
<protein>
    <submittedName>
        <fullName evidence="4">Actin-related protein 5-like</fullName>
    </submittedName>
</protein>
<dbReference type="CDD" id="cd10211">
    <property type="entry name" value="ASKHA_NBD_Arp5"/>
    <property type="match status" value="1"/>
</dbReference>
<name>A0ABM1BLG4_LIMPO</name>
<keyword evidence="2" id="KW-0175">Coiled coil</keyword>
<evidence type="ECO:0000256" key="2">
    <source>
        <dbReference type="SAM" id="Coils"/>
    </source>
</evidence>
<dbReference type="RefSeq" id="XP_013784378.2">
    <property type="nucleotide sequence ID" value="XM_013928924.2"/>
</dbReference>
<dbReference type="SUPFAM" id="SSF53067">
    <property type="entry name" value="Actin-like ATPase domain"/>
    <property type="match status" value="2"/>
</dbReference>
<keyword evidence="3" id="KW-1185">Reference proteome</keyword>
<evidence type="ECO:0000313" key="3">
    <source>
        <dbReference type="Proteomes" id="UP000694941"/>
    </source>
</evidence>
<dbReference type="SMART" id="SM00268">
    <property type="entry name" value="ACTIN"/>
    <property type="match status" value="1"/>
</dbReference>
<sequence>MPQKVFNLPDPHCTSDKYFEYTKSLRQEKPPIIIDNGSSQCKVGWATNEKPRMIFRNLVAKQRGKKEGETQIGNDITNIEVVRWLLKSQFDRNMVMQFDIQEQIFDHIFSHLGITTDGCVDHPIVLTETPCNPPMSRQLMSELLFECYQVPKVAFGIDCLFSFHYNNKGEQSQNGLVISSGYNTTHILPILDGRPVPREVRRINIGGSHMTSYLHRLLQLKYPAHFSCITLTRAEDFLHNHTYIAENYHDELKKWIDPEFYENNIHRIQLPYTPLPGNISAGSGKLAWCETIVKRVKEMTLKRKMERLAEHEERLQQMINAQELLEEGEEDNFVRALQELGCHSAEELQLESNRLNQQIQKAKNLKQESSEPTRKIRCVEVDLRRFSDSETWIAAVRKQWKELRESRLSRHRYQKTEKLPQLFDCEGNPVEAMDEVSAEDSEDEQDKIFELEEIIAEYNREVNNKSGYRSEHRFSLNIAEYYQLHLGVERMR</sequence>
<dbReference type="InterPro" id="IPR043129">
    <property type="entry name" value="ATPase_NBD"/>
</dbReference>
<dbReference type="Gene3D" id="3.30.420.40">
    <property type="match status" value="2"/>
</dbReference>
<gene>
    <name evidence="4" type="primary">LOC106468494</name>
</gene>
<dbReference type="Gene3D" id="3.90.640.10">
    <property type="entry name" value="Actin, Chain A, domain 4"/>
    <property type="match status" value="1"/>
</dbReference>
<dbReference type="Proteomes" id="UP000694941">
    <property type="component" value="Unplaced"/>
</dbReference>
<dbReference type="Pfam" id="PF00022">
    <property type="entry name" value="Actin"/>
    <property type="match status" value="1"/>
</dbReference>
<dbReference type="GeneID" id="106468494"/>